<dbReference type="GO" id="GO:0055085">
    <property type="term" value="P:transmembrane transport"/>
    <property type="evidence" value="ECO:0007669"/>
    <property type="project" value="InterPro"/>
</dbReference>
<dbReference type="AlphaFoldDB" id="A0A0D5LX93"/>
<keyword evidence="3" id="KW-1003">Cell membrane</keyword>
<keyword evidence="6 7" id="KW-0472">Membrane</keyword>
<dbReference type="EMBL" id="CP010803">
    <property type="protein sequence ID" value="AJY48048.1"/>
    <property type="molecule type" value="Genomic_DNA"/>
</dbReference>
<feature type="transmembrane region" description="Helical" evidence="7">
    <location>
        <begin position="295"/>
        <end position="320"/>
    </location>
</feature>
<dbReference type="Pfam" id="PF19300">
    <property type="entry name" value="BPD_transp_1_N"/>
    <property type="match status" value="1"/>
</dbReference>
<dbReference type="HOGENOM" id="CLU_036879_1_1_5"/>
<dbReference type="PANTHER" id="PTHR30465:SF43">
    <property type="entry name" value="OLIGOPEPTIDE ABC TRANSPORTER, PERMEASE PROTEIN"/>
    <property type="match status" value="1"/>
</dbReference>
<evidence type="ECO:0000256" key="6">
    <source>
        <dbReference type="ARBA" id="ARBA00023136"/>
    </source>
</evidence>
<evidence type="ECO:0000256" key="1">
    <source>
        <dbReference type="ARBA" id="ARBA00004651"/>
    </source>
</evidence>
<evidence type="ECO:0000256" key="2">
    <source>
        <dbReference type="ARBA" id="ARBA00022448"/>
    </source>
</evidence>
<gene>
    <name evidence="9" type="ORF">TM49_08535</name>
</gene>
<comment type="subcellular location">
    <subcellularLocation>
        <location evidence="1 7">Cell membrane</location>
        <topology evidence="1 7">Multi-pass membrane protein</topology>
    </subcellularLocation>
</comment>
<name>A0A0D5LX93_MAREN</name>
<keyword evidence="2 7" id="KW-0813">Transport</keyword>
<dbReference type="InterPro" id="IPR000515">
    <property type="entry name" value="MetI-like"/>
</dbReference>
<dbReference type="InterPro" id="IPR045621">
    <property type="entry name" value="BPD_transp_1_N"/>
</dbReference>
<dbReference type="GO" id="GO:0005886">
    <property type="term" value="C:plasma membrane"/>
    <property type="evidence" value="ECO:0007669"/>
    <property type="project" value="UniProtKB-SubCell"/>
</dbReference>
<dbReference type="PATRIC" id="fig|1486262.3.peg.1766"/>
<keyword evidence="10" id="KW-1185">Reference proteome</keyword>
<dbReference type="CDD" id="cd06261">
    <property type="entry name" value="TM_PBP2"/>
    <property type="match status" value="1"/>
</dbReference>
<dbReference type="PANTHER" id="PTHR30465">
    <property type="entry name" value="INNER MEMBRANE ABC TRANSPORTER"/>
    <property type="match status" value="1"/>
</dbReference>
<keyword evidence="4 7" id="KW-0812">Transmembrane</keyword>
<evidence type="ECO:0000256" key="7">
    <source>
        <dbReference type="RuleBase" id="RU363032"/>
    </source>
</evidence>
<sequence>MANFLLRRILWAIPTLIVVSFISFIIIQLPPGDYVTAYAAELRNSGEYITAAQENAIRTQLGLNDPILVQYVRWIGNILLHGDFGQSFHWNAPVSDLIWSRLALTLLLSSLSLVFTWIIAIPIGVYSAQRQYSLLDYVFTIFGFLGKGIPDFLLALILMWIGFAWMNIDVGGLISPRFEGAPLSLSKVLNVLNHVWIPIVVLATGGAAGLIRVMRANMLDELGKPYVETAYAQGLSERQVVWGYPVRVALNPFISTVGWALPALFSGDVITAVVLNLPTTGPLMLQALKMQDMYLAGAFILILSVFTVIGTLLSDILLAWSDPRIRYA</sequence>
<organism evidence="9 10">
    <name type="scientific">Martelella endophytica</name>
    <dbReference type="NCBI Taxonomy" id="1486262"/>
    <lineage>
        <taxon>Bacteria</taxon>
        <taxon>Pseudomonadati</taxon>
        <taxon>Pseudomonadota</taxon>
        <taxon>Alphaproteobacteria</taxon>
        <taxon>Hyphomicrobiales</taxon>
        <taxon>Aurantimonadaceae</taxon>
        <taxon>Martelella</taxon>
    </lineage>
</organism>
<reference evidence="9 10" key="1">
    <citation type="journal article" date="2015" name="Genome Announc.">
        <title>Complete genome sequence of Martelella endophytica YC6887, which has antifungal activity associated with a halophyte.</title>
        <authorList>
            <person name="Khan A."/>
            <person name="Khan H."/>
            <person name="Chung E.J."/>
            <person name="Hossain M.T."/>
            <person name="Chung Y.R."/>
        </authorList>
    </citation>
    <scope>NUCLEOTIDE SEQUENCE [LARGE SCALE GENOMIC DNA]</scope>
    <source>
        <strain evidence="9">YC6887</strain>
    </source>
</reference>
<feature type="transmembrane region" description="Helical" evidence="7">
    <location>
        <begin position="9"/>
        <end position="29"/>
    </location>
</feature>
<dbReference type="RefSeq" id="WP_045685007.1">
    <property type="nucleotide sequence ID" value="NZ_CP010803.1"/>
</dbReference>
<evidence type="ECO:0000313" key="10">
    <source>
        <dbReference type="Proteomes" id="UP000032611"/>
    </source>
</evidence>
<protein>
    <submittedName>
        <fullName evidence="9">ABC transporter permease</fullName>
    </submittedName>
</protein>
<keyword evidence="5 7" id="KW-1133">Transmembrane helix</keyword>
<evidence type="ECO:0000256" key="3">
    <source>
        <dbReference type="ARBA" id="ARBA00022475"/>
    </source>
</evidence>
<dbReference type="InterPro" id="IPR035906">
    <property type="entry name" value="MetI-like_sf"/>
</dbReference>
<feature type="transmembrane region" description="Helical" evidence="7">
    <location>
        <begin position="137"/>
        <end position="163"/>
    </location>
</feature>
<dbReference type="PROSITE" id="PS50928">
    <property type="entry name" value="ABC_TM1"/>
    <property type="match status" value="1"/>
</dbReference>
<evidence type="ECO:0000256" key="4">
    <source>
        <dbReference type="ARBA" id="ARBA00022692"/>
    </source>
</evidence>
<feature type="transmembrane region" description="Helical" evidence="7">
    <location>
        <begin position="195"/>
        <end position="214"/>
    </location>
</feature>
<comment type="similarity">
    <text evidence="7">Belongs to the binding-protein-dependent transport system permease family.</text>
</comment>
<dbReference type="SUPFAM" id="SSF161098">
    <property type="entry name" value="MetI-like"/>
    <property type="match status" value="1"/>
</dbReference>
<feature type="transmembrane region" description="Helical" evidence="7">
    <location>
        <begin position="98"/>
        <end position="125"/>
    </location>
</feature>
<dbReference type="KEGG" id="mey:TM49_08535"/>
<evidence type="ECO:0000259" key="8">
    <source>
        <dbReference type="PROSITE" id="PS50928"/>
    </source>
</evidence>
<dbReference type="Gene3D" id="1.10.3720.10">
    <property type="entry name" value="MetI-like"/>
    <property type="match status" value="1"/>
</dbReference>
<accession>A0A0D5LX93</accession>
<feature type="domain" description="ABC transmembrane type-1" evidence="8">
    <location>
        <begin position="102"/>
        <end position="314"/>
    </location>
</feature>
<evidence type="ECO:0000256" key="5">
    <source>
        <dbReference type="ARBA" id="ARBA00022989"/>
    </source>
</evidence>
<dbReference type="STRING" id="1486262.TM49_08535"/>
<dbReference type="OrthoDB" id="9807402at2"/>
<dbReference type="Proteomes" id="UP000032611">
    <property type="component" value="Chromosome"/>
</dbReference>
<dbReference type="Pfam" id="PF00528">
    <property type="entry name" value="BPD_transp_1"/>
    <property type="match status" value="1"/>
</dbReference>
<evidence type="ECO:0000313" key="9">
    <source>
        <dbReference type="EMBL" id="AJY48048.1"/>
    </source>
</evidence>
<feature type="transmembrane region" description="Helical" evidence="7">
    <location>
        <begin position="253"/>
        <end position="275"/>
    </location>
</feature>
<proteinExistence type="inferred from homology"/>